<comment type="caution">
    <text evidence="4">The sequence shown here is derived from an EMBL/GenBank/DDBJ whole genome shotgun (WGS) entry which is preliminary data.</text>
</comment>
<accession>A0A315ZRF3</accession>
<dbReference type="Gene3D" id="1.25.40.10">
    <property type="entry name" value="Tetratricopeptide repeat domain"/>
    <property type="match status" value="1"/>
</dbReference>
<evidence type="ECO:0000256" key="2">
    <source>
        <dbReference type="ARBA" id="ARBA00022840"/>
    </source>
</evidence>
<dbReference type="Gene3D" id="3.30.70.1230">
    <property type="entry name" value="Nucleotide cyclase"/>
    <property type="match status" value="1"/>
</dbReference>
<dbReference type="CDD" id="cd07302">
    <property type="entry name" value="CHD"/>
    <property type="match status" value="1"/>
</dbReference>
<dbReference type="SUPFAM" id="SSF55073">
    <property type="entry name" value="Nucleotide cyclase"/>
    <property type="match status" value="1"/>
</dbReference>
<gene>
    <name evidence="4" type="ORF">BXY45_1356</name>
</gene>
<dbReference type="GO" id="GO:0005737">
    <property type="term" value="C:cytoplasm"/>
    <property type="evidence" value="ECO:0007669"/>
    <property type="project" value="TreeGrafter"/>
</dbReference>
<name>A0A315ZRF3_9ACTN</name>
<reference evidence="4 5" key="1">
    <citation type="submission" date="2018-03" db="EMBL/GenBank/DDBJ databases">
        <title>Genomic Encyclopedia of Archaeal and Bacterial Type Strains, Phase II (KMG-II): from individual species to whole genera.</title>
        <authorList>
            <person name="Goeker M."/>
        </authorList>
    </citation>
    <scope>NUCLEOTIDE SEQUENCE [LARGE SCALE GENOMIC DNA]</scope>
    <source>
        <strain evidence="4 5">DSM 44889</strain>
    </source>
</reference>
<dbReference type="Proteomes" id="UP000245469">
    <property type="component" value="Unassembled WGS sequence"/>
</dbReference>
<proteinExistence type="predicted"/>
<dbReference type="AlphaFoldDB" id="A0A315ZRF3"/>
<dbReference type="InterPro" id="IPR029787">
    <property type="entry name" value="Nucleotide_cyclase"/>
</dbReference>
<evidence type="ECO:0000313" key="5">
    <source>
        <dbReference type="Proteomes" id="UP000245469"/>
    </source>
</evidence>
<sequence>MVSVLFCDLVGFTSLSKTRDAEDVRELLSEYFAAARAIVARYGGTVEKFIGDAVMAVWGVPAAHEDDAERATRAGLSLLEAVSLLGDRVGAADLSARVGITTDEVAVTVGAVGEGMVAGDPVNTAARIQSLAPAGTLWCDRSTAELVSEVVATRSVGPHRLKGRVGDVELYAVETLRSGAPVERRRLEVPLVGRRRELAVLRELLHGVEEEERPRIALVNGPAGVGKSRLMREVEEYVEGLPSDVLWHRSRCLSYGDGVAFSALSAAVRVRLGVTSDDGPAEIQEKLQASLRSLVADAGERGWIQGHVQRLLGSRGRGETDDTDLDDAFAAWARWFELLSAQEPDGSTPVVWIIDDAHHADAGLLAFVEHLVNSVAFPGLVVLVARPELLERHPRLAALRHTTVVNLPLLTDSEVAELLAQVVDDLPEEVEEALVRRAEGNPLYAVETVRALQDRGLLEETGAEFPRSPLRVRAGADLTSVGRMGAPTSLQVLIASRLDLLGTEQRRLVMAAAVLGQVFTVAGLQALTGFTERQTQALVAELVARDVLAWVRDRLSSDGGRIAFLQPSVRDVAYAQQSRRDRAALHLAAVDHLERETGARGELAAVIAQHLRDARDALPGTDPAHDTVTARLLAWLSAAVDHAAEVGGATEVLTLGHEILRLVTDPAREVPTRLAMGEAAMALSRFDEVTAVLAPVLEGAASLDDRARAAALAARAHSLMGDATSQWRVLEPFQDAAVLERLRPGPAATIAKRLMLWFETRADWTQALIWQDRMLTSAERSGQPAVLASALGSVAQSESLRGHRVVARELRRLAVDYARANHLAAQLSLSLLVAHAFELEEDLEAAVAIGDEAIAVATAAGDHPAREQAVANQALALRTLGRWEAFDALVAAHPVIDDWIAEVTIRVQRALAADARGDRATAVSLLAVPLRDDGEGIDRLWVLAPRAVRHYVGGDLGAALDVAEELLDVAYHYCRLVDEYAHHLGMVGPWFLEAGRSDRLHELIRPALQADPLERSPLLNAVIARLSDAQPART</sequence>
<dbReference type="InterPro" id="IPR041664">
    <property type="entry name" value="AAA_16"/>
</dbReference>
<dbReference type="InterPro" id="IPR011990">
    <property type="entry name" value="TPR-like_helical_dom_sf"/>
</dbReference>
<dbReference type="SMART" id="SM00044">
    <property type="entry name" value="CYCc"/>
    <property type="match status" value="1"/>
</dbReference>
<dbReference type="InterPro" id="IPR027417">
    <property type="entry name" value="P-loop_NTPase"/>
</dbReference>
<dbReference type="InterPro" id="IPR001054">
    <property type="entry name" value="A/G_cyclase"/>
</dbReference>
<evidence type="ECO:0000256" key="1">
    <source>
        <dbReference type="ARBA" id="ARBA00022741"/>
    </source>
</evidence>
<dbReference type="PROSITE" id="PS50125">
    <property type="entry name" value="GUANYLATE_CYCLASE_2"/>
    <property type="match status" value="1"/>
</dbReference>
<dbReference type="PANTHER" id="PTHR16305">
    <property type="entry name" value="TESTICULAR SOLUBLE ADENYLYL CYCLASE"/>
    <property type="match status" value="1"/>
</dbReference>
<keyword evidence="5" id="KW-1185">Reference proteome</keyword>
<dbReference type="SUPFAM" id="SSF52540">
    <property type="entry name" value="P-loop containing nucleoside triphosphate hydrolases"/>
    <property type="match status" value="1"/>
</dbReference>
<dbReference type="Pfam" id="PF13191">
    <property type="entry name" value="AAA_16"/>
    <property type="match status" value="1"/>
</dbReference>
<dbReference type="EMBL" id="QGDQ01000035">
    <property type="protein sequence ID" value="PWJ47703.1"/>
    <property type="molecule type" value="Genomic_DNA"/>
</dbReference>
<protein>
    <submittedName>
        <fullName evidence="4">AAA ATPase-like protein</fullName>
    </submittedName>
</protein>
<organism evidence="4 5">
    <name type="scientific">Quadrisphaera granulorum</name>
    <dbReference type="NCBI Taxonomy" id="317664"/>
    <lineage>
        <taxon>Bacteria</taxon>
        <taxon>Bacillati</taxon>
        <taxon>Actinomycetota</taxon>
        <taxon>Actinomycetes</taxon>
        <taxon>Kineosporiales</taxon>
        <taxon>Kineosporiaceae</taxon>
        <taxon>Quadrisphaera</taxon>
    </lineage>
</organism>
<evidence type="ECO:0000259" key="3">
    <source>
        <dbReference type="PROSITE" id="PS50125"/>
    </source>
</evidence>
<dbReference type="GO" id="GO:0035556">
    <property type="term" value="P:intracellular signal transduction"/>
    <property type="evidence" value="ECO:0007669"/>
    <property type="project" value="InterPro"/>
</dbReference>
<keyword evidence="2" id="KW-0067">ATP-binding</keyword>
<dbReference type="GO" id="GO:0004016">
    <property type="term" value="F:adenylate cyclase activity"/>
    <property type="evidence" value="ECO:0007669"/>
    <property type="project" value="TreeGrafter"/>
</dbReference>
<dbReference type="GO" id="GO:0009190">
    <property type="term" value="P:cyclic nucleotide biosynthetic process"/>
    <property type="evidence" value="ECO:0007669"/>
    <property type="project" value="InterPro"/>
</dbReference>
<dbReference type="Gene3D" id="3.40.50.300">
    <property type="entry name" value="P-loop containing nucleotide triphosphate hydrolases"/>
    <property type="match status" value="1"/>
</dbReference>
<keyword evidence="1" id="KW-0547">Nucleotide-binding</keyword>
<dbReference type="GO" id="GO:0005524">
    <property type="term" value="F:ATP binding"/>
    <property type="evidence" value="ECO:0007669"/>
    <property type="project" value="UniProtKB-KW"/>
</dbReference>
<dbReference type="PANTHER" id="PTHR16305:SF28">
    <property type="entry name" value="GUANYLATE CYCLASE DOMAIN-CONTAINING PROTEIN"/>
    <property type="match status" value="1"/>
</dbReference>
<dbReference type="Pfam" id="PF00211">
    <property type="entry name" value="Guanylate_cyc"/>
    <property type="match status" value="1"/>
</dbReference>
<feature type="domain" description="Guanylate cyclase" evidence="3">
    <location>
        <begin position="3"/>
        <end position="129"/>
    </location>
</feature>
<evidence type="ECO:0000313" key="4">
    <source>
        <dbReference type="EMBL" id="PWJ47703.1"/>
    </source>
</evidence>